<comment type="caution">
    <text evidence="3">The sequence shown here is derived from an EMBL/GenBank/DDBJ whole genome shotgun (WGS) entry which is preliminary data.</text>
</comment>
<evidence type="ECO:0000259" key="2">
    <source>
        <dbReference type="Pfam" id="PF01863"/>
    </source>
</evidence>
<name>A0A964T8A1_9HYPH</name>
<feature type="compositionally biased region" description="Basic and acidic residues" evidence="1">
    <location>
        <begin position="119"/>
        <end position="129"/>
    </location>
</feature>
<organism evidence="3 4">
    <name type="scientific">Propylenella binzhouense</name>
    <dbReference type="NCBI Taxonomy" id="2555902"/>
    <lineage>
        <taxon>Bacteria</taxon>
        <taxon>Pseudomonadati</taxon>
        <taxon>Pseudomonadota</taxon>
        <taxon>Alphaproteobacteria</taxon>
        <taxon>Hyphomicrobiales</taxon>
        <taxon>Propylenellaceae</taxon>
        <taxon>Propylenella</taxon>
    </lineage>
</organism>
<dbReference type="RefSeq" id="WP_161142626.1">
    <property type="nucleotide sequence ID" value="NZ_SPKJ01000147.1"/>
</dbReference>
<dbReference type="AlphaFoldDB" id="A0A964T8A1"/>
<feature type="domain" description="YgjP-like metallopeptidase" evidence="2">
    <location>
        <begin position="34"/>
        <end position="103"/>
    </location>
</feature>
<sequence length="129" mass="13886">MRIAWKRGPESLAVSIGGSPVPVAVRRSERARRLVLRLDARKGTPVLTLPKRVPLAEGQRFLDRHAGWLAARLADAPGASAFADGSAFPLRGEACRIVHRGGRGLMRLAPGPGGTELHVPGERAHLPRR</sequence>
<dbReference type="Pfam" id="PF01863">
    <property type="entry name" value="YgjP-like"/>
    <property type="match status" value="1"/>
</dbReference>
<gene>
    <name evidence="3" type="ORF">E4O86_21575</name>
</gene>
<evidence type="ECO:0000256" key="1">
    <source>
        <dbReference type="SAM" id="MobiDB-lite"/>
    </source>
</evidence>
<reference evidence="3" key="1">
    <citation type="submission" date="2019-03" db="EMBL/GenBank/DDBJ databases">
        <title>Afifella sp. nov., isolated from activated sludge.</title>
        <authorList>
            <person name="Li Q."/>
            <person name="Liu Y."/>
        </authorList>
    </citation>
    <scope>NUCLEOTIDE SEQUENCE</scope>
    <source>
        <strain evidence="3">L72</strain>
    </source>
</reference>
<dbReference type="Proteomes" id="UP000773614">
    <property type="component" value="Unassembled WGS sequence"/>
</dbReference>
<keyword evidence="4" id="KW-1185">Reference proteome</keyword>
<accession>A0A964T8A1</accession>
<protein>
    <submittedName>
        <fullName evidence="3">DUF45 domain-containing protein</fullName>
    </submittedName>
</protein>
<proteinExistence type="predicted"/>
<evidence type="ECO:0000313" key="3">
    <source>
        <dbReference type="EMBL" id="MYZ50304.1"/>
    </source>
</evidence>
<feature type="non-terminal residue" evidence="3">
    <location>
        <position position="129"/>
    </location>
</feature>
<dbReference type="OrthoDB" id="9795402at2"/>
<dbReference type="InterPro" id="IPR002725">
    <property type="entry name" value="YgjP-like_metallopeptidase"/>
</dbReference>
<evidence type="ECO:0000313" key="4">
    <source>
        <dbReference type="Proteomes" id="UP000773614"/>
    </source>
</evidence>
<feature type="region of interest" description="Disordered" evidence="1">
    <location>
        <begin position="110"/>
        <end position="129"/>
    </location>
</feature>
<dbReference type="EMBL" id="SPKJ01000147">
    <property type="protein sequence ID" value="MYZ50304.1"/>
    <property type="molecule type" value="Genomic_DNA"/>
</dbReference>